<gene>
    <name evidence="3" type="primary">LOC113201763</name>
</gene>
<dbReference type="GeneID" id="113201763"/>
<keyword evidence="2" id="KW-1185">Reference proteome</keyword>
<protein>
    <submittedName>
        <fullName evidence="3">Uncharacterized protein LOC113201763</fullName>
    </submittedName>
</protein>
<evidence type="ECO:0000313" key="2">
    <source>
        <dbReference type="Proteomes" id="UP000504606"/>
    </source>
</evidence>
<proteinExistence type="predicted"/>
<evidence type="ECO:0000256" key="1">
    <source>
        <dbReference type="SAM" id="Coils"/>
    </source>
</evidence>
<organism evidence="2 3">
    <name type="scientific">Frankliniella occidentalis</name>
    <name type="common">Western flower thrips</name>
    <name type="synonym">Euthrips occidentalis</name>
    <dbReference type="NCBI Taxonomy" id="133901"/>
    <lineage>
        <taxon>Eukaryota</taxon>
        <taxon>Metazoa</taxon>
        <taxon>Ecdysozoa</taxon>
        <taxon>Arthropoda</taxon>
        <taxon>Hexapoda</taxon>
        <taxon>Insecta</taxon>
        <taxon>Pterygota</taxon>
        <taxon>Neoptera</taxon>
        <taxon>Paraneoptera</taxon>
        <taxon>Thysanoptera</taxon>
        <taxon>Terebrantia</taxon>
        <taxon>Thripoidea</taxon>
        <taxon>Thripidae</taxon>
        <taxon>Frankliniella</taxon>
    </lineage>
</organism>
<feature type="coiled-coil region" evidence="1">
    <location>
        <begin position="135"/>
        <end position="162"/>
    </location>
</feature>
<name>A0A6J1RR58_FRAOC</name>
<dbReference type="AlphaFoldDB" id="A0A6J1RR58"/>
<accession>A0A6J1RR58</accession>
<keyword evidence="1" id="KW-0175">Coiled coil</keyword>
<dbReference type="RefSeq" id="XP_026271442.1">
    <property type="nucleotide sequence ID" value="XM_026415657.2"/>
</dbReference>
<sequence length="171" mass="19548">MKSSIHHHPLKFDFQDFWLFSQSKLGLKLPTALGGIMTDITSDCTEASEIISGFHEDFDVVYDDPPVESQSERSFDDQDEEIKYESLRQSYGHLEWHCYVYRTAIQRVPSAAKEVRKVMQELGERKEPLCSGCEKDDLLTEIAALKKKVQELEAELKVSISSEQPSSCVQE</sequence>
<reference evidence="3" key="1">
    <citation type="submission" date="2025-08" db="UniProtKB">
        <authorList>
            <consortium name="RefSeq"/>
        </authorList>
    </citation>
    <scope>IDENTIFICATION</scope>
    <source>
        <tissue evidence="3">Whole organism</tissue>
    </source>
</reference>
<evidence type="ECO:0000313" key="3">
    <source>
        <dbReference type="RefSeq" id="XP_026271442.1"/>
    </source>
</evidence>
<dbReference type="Proteomes" id="UP000504606">
    <property type="component" value="Unplaced"/>
</dbReference>
<dbReference type="KEGG" id="foc:113201763"/>